<proteinExistence type="inferred from homology"/>
<organism evidence="8 9">
    <name type="scientific">Natribaculum luteum</name>
    <dbReference type="NCBI Taxonomy" id="1586232"/>
    <lineage>
        <taxon>Archaea</taxon>
        <taxon>Methanobacteriati</taxon>
        <taxon>Methanobacteriota</taxon>
        <taxon>Stenosarchaea group</taxon>
        <taxon>Halobacteria</taxon>
        <taxon>Halobacteriales</taxon>
        <taxon>Natrialbaceae</taxon>
        <taxon>Natribaculum</taxon>
    </lineage>
</organism>
<evidence type="ECO:0000256" key="1">
    <source>
        <dbReference type="ARBA" id="ARBA00004651"/>
    </source>
</evidence>
<keyword evidence="5 7" id="KW-1133">Transmembrane helix</keyword>
<comment type="similarity">
    <text evidence="2">Belongs to the NrfD family.</text>
</comment>
<feature type="transmembrane region" description="Helical" evidence="7">
    <location>
        <begin position="97"/>
        <end position="114"/>
    </location>
</feature>
<evidence type="ECO:0000256" key="6">
    <source>
        <dbReference type="ARBA" id="ARBA00023136"/>
    </source>
</evidence>
<keyword evidence="4 7" id="KW-0812">Transmembrane</keyword>
<dbReference type="Pfam" id="PF03916">
    <property type="entry name" value="NrfD"/>
    <property type="match status" value="1"/>
</dbReference>
<dbReference type="EMBL" id="JBHSDJ010000013">
    <property type="protein sequence ID" value="MFC4246381.1"/>
    <property type="molecule type" value="Genomic_DNA"/>
</dbReference>
<keyword evidence="6 7" id="KW-0472">Membrane</keyword>
<comment type="caution">
    <text evidence="8">The sequence shown here is derived from an EMBL/GenBank/DDBJ whole genome shotgun (WGS) entry which is preliminary data.</text>
</comment>
<accession>A0ABD5NWE1</accession>
<feature type="transmembrane region" description="Helical" evidence="7">
    <location>
        <begin position="319"/>
        <end position="337"/>
    </location>
</feature>
<dbReference type="Proteomes" id="UP001595821">
    <property type="component" value="Unassembled WGS sequence"/>
</dbReference>
<dbReference type="PANTHER" id="PTHR34856:SF2">
    <property type="entry name" value="PROTEIN NRFD"/>
    <property type="match status" value="1"/>
</dbReference>
<feature type="transmembrane region" description="Helical" evidence="7">
    <location>
        <begin position="389"/>
        <end position="408"/>
    </location>
</feature>
<evidence type="ECO:0000256" key="3">
    <source>
        <dbReference type="ARBA" id="ARBA00022475"/>
    </source>
</evidence>
<gene>
    <name evidence="8" type="primary">nrfD</name>
    <name evidence="8" type="ORF">ACFOZ7_05150</name>
</gene>
<sequence>MSTITDITERYDPGFRSETVRYAWYGLLAVLLLVGGWATWRRLTVGMASTNLSSVTPWGAWVAFYIYFVGLSAGAFLVSTLANVFEMEGFEQIDRDALFAAVISMIVALLFVWVDLGRMDRMYYPFVWRQPTSALSWEVHAYVAYVAVLVTELYFSMRLDLARVAARARGWRATLCRLLTLGRTSTGEESGRTDRRWLKRAGLVGIPLAIFMVHGGTGVLFAVAKARPYWNSGLFPIIFVVSAVVSGTALVTILYVVRTKLIAGDAVDRDLLDRLGQLLAAFVLTDAALTAIEALIAINSLHPHELETWLVILFGEMSWSFWWFMVGFGWVFPLVILSKRSWRRSPLPAAIAGLFVVVGIVAVRFNIVVPPQILPVMEGLPHGSYVPSTVEWLTSLGIVAVGLLLYSLGAEVLPLKPLESTPNGGDDT</sequence>
<feature type="transmembrane region" description="Helical" evidence="7">
    <location>
        <begin position="22"/>
        <end position="40"/>
    </location>
</feature>
<feature type="transmembrane region" description="Helical" evidence="7">
    <location>
        <begin position="349"/>
        <end position="369"/>
    </location>
</feature>
<evidence type="ECO:0000313" key="9">
    <source>
        <dbReference type="Proteomes" id="UP001595821"/>
    </source>
</evidence>
<comment type="subcellular location">
    <subcellularLocation>
        <location evidence="1">Cell membrane</location>
        <topology evidence="1">Multi-pass membrane protein</topology>
    </subcellularLocation>
</comment>
<dbReference type="AlphaFoldDB" id="A0ABD5NWE1"/>
<protein>
    <submittedName>
        <fullName evidence="8">NrfD/PsrC family molybdoenzyme membrane anchor subunit</fullName>
    </submittedName>
</protein>
<evidence type="ECO:0000256" key="5">
    <source>
        <dbReference type="ARBA" id="ARBA00022989"/>
    </source>
</evidence>
<dbReference type="GeneID" id="71854840"/>
<evidence type="ECO:0000256" key="7">
    <source>
        <dbReference type="SAM" id="Phobius"/>
    </source>
</evidence>
<feature type="transmembrane region" description="Helical" evidence="7">
    <location>
        <begin position="60"/>
        <end position="85"/>
    </location>
</feature>
<feature type="transmembrane region" description="Helical" evidence="7">
    <location>
        <begin position="234"/>
        <end position="257"/>
    </location>
</feature>
<evidence type="ECO:0000256" key="4">
    <source>
        <dbReference type="ARBA" id="ARBA00022692"/>
    </source>
</evidence>
<dbReference type="PANTHER" id="PTHR34856">
    <property type="entry name" value="PROTEIN NRFD"/>
    <property type="match status" value="1"/>
</dbReference>
<feature type="transmembrane region" description="Helical" evidence="7">
    <location>
        <begin position="134"/>
        <end position="155"/>
    </location>
</feature>
<dbReference type="GO" id="GO:0005886">
    <property type="term" value="C:plasma membrane"/>
    <property type="evidence" value="ECO:0007669"/>
    <property type="project" value="UniProtKB-SubCell"/>
</dbReference>
<dbReference type="InterPro" id="IPR052049">
    <property type="entry name" value="Electron_transfer_protein"/>
</dbReference>
<keyword evidence="3" id="KW-1003">Cell membrane</keyword>
<name>A0ABD5NWE1_9EURY</name>
<feature type="transmembrane region" description="Helical" evidence="7">
    <location>
        <begin position="201"/>
        <end position="222"/>
    </location>
</feature>
<dbReference type="InterPro" id="IPR005614">
    <property type="entry name" value="NrfD-like"/>
</dbReference>
<evidence type="ECO:0000256" key="2">
    <source>
        <dbReference type="ARBA" id="ARBA00008929"/>
    </source>
</evidence>
<reference evidence="8 9" key="1">
    <citation type="journal article" date="2014" name="Int. J. Syst. Evol. Microbiol.">
        <title>Complete genome sequence of Corynebacterium casei LMG S-19264T (=DSM 44701T), isolated from a smear-ripened cheese.</title>
        <authorList>
            <consortium name="US DOE Joint Genome Institute (JGI-PGF)"/>
            <person name="Walter F."/>
            <person name="Albersmeier A."/>
            <person name="Kalinowski J."/>
            <person name="Ruckert C."/>
        </authorList>
    </citation>
    <scope>NUCLEOTIDE SEQUENCE [LARGE SCALE GENOMIC DNA]</scope>
    <source>
        <strain evidence="8 9">IBRC-M 10912</strain>
    </source>
</reference>
<feature type="transmembrane region" description="Helical" evidence="7">
    <location>
        <begin position="278"/>
        <end position="299"/>
    </location>
</feature>
<dbReference type="Gene3D" id="1.20.1630.10">
    <property type="entry name" value="Formate dehydrogenase/DMSO reductase domain"/>
    <property type="match status" value="1"/>
</dbReference>
<evidence type="ECO:0000313" key="8">
    <source>
        <dbReference type="EMBL" id="MFC4246381.1"/>
    </source>
</evidence>
<dbReference type="RefSeq" id="WP_246967236.1">
    <property type="nucleotide sequence ID" value="NZ_CP095397.1"/>
</dbReference>